<reference evidence="3 4" key="1">
    <citation type="submission" date="2018-06" db="EMBL/GenBank/DDBJ databases">
        <title>Whole genome sequencing of a novel hydrocarbon degrading bacterial strain, PW21 isolated from oil contaminated produced water sample.</title>
        <authorList>
            <person name="Nagkirti P."/>
            <person name="Shaikh A."/>
            <person name="Gowdaman V."/>
            <person name="Engineer A.E."/>
            <person name="Dagar S."/>
            <person name="Dhakephalkar P.K."/>
        </authorList>
    </citation>
    <scope>NUCLEOTIDE SEQUENCE [LARGE SCALE GENOMIC DNA]</scope>
    <source>
        <strain evidence="3 4">PW21</strain>
    </source>
</reference>
<dbReference type="GO" id="GO:0003676">
    <property type="term" value="F:nucleic acid binding"/>
    <property type="evidence" value="ECO:0007669"/>
    <property type="project" value="InterPro"/>
</dbReference>
<dbReference type="GO" id="GO:0016791">
    <property type="term" value="F:phosphatase activity"/>
    <property type="evidence" value="ECO:0007669"/>
    <property type="project" value="TreeGrafter"/>
</dbReference>
<dbReference type="SUPFAM" id="SSF53098">
    <property type="entry name" value="Ribonuclease H-like"/>
    <property type="match status" value="1"/>
</dbReference>
<dbReference type="GO" id="GO:0005737">
    <property type="term" value="C:cytoplasm"/>
    <property type="evidence" value="ECO:0007669"/>
    <property type="project" value="TreeGrafter"/>
</dbReference>
<evidence type="ECO:0000313" key="3">
    <source>
        <dbReference type="EMBL" id="PZR53722.1"/>
    </source>
</evidence>
<dbReference type="InterPro" id="IPR050275">
    <property type="entry name" value="PGM_Phosphatase"/>
</dbReference>
<dbReference type="CDD" id="cd07067">
    <property type="entry name" value="HP_PGM_like"/>
    <property type="match status" value="1"/>
</dbReference>
<dbReference type="NCBIfam" id="NF005567">
    <property type="entry name" value="PRK07238.1"/>
    <property type="match status" value="1"/>
</dbReference>
<feature type="compositionally biased region" description="Low complexity" evidence="1">
    <location>
        <begin position="153"/>
        <end position="167"/>
    </location>
</feature>
<keyword evidence="4" id="KW-1185">Reference proteome</keyword>
<dbReference type="RefSeq" id="WP_111250388.1">
    <property type="nucleotide sequence ID" value="NZ_QKWH01000003.1"/>
</dbReference>
<feature type="region of interest" description="Disordered" evidence="1">
    <location>
        <begin position="138"/>
        <end position="177"/>
    </location>
</feature>
<accession>A0A2W5WSB1</accession>
<dbReference type="PANTHER" id="PTHR48100">
    <property type="entry name" value="BROAD-SPECIFICITY PHOSPHATASE YOR283W-RELATED"/>
    <property type="match status" value="1"/>
</dbReference>
<evidence type="ECO:0000256" key="1">
    <source>
        <dbReference type="SAM" id="MobiDB-lite"/>
    </source>
</evidence>
<dbReference type="InterPro" id="IPR012337">
    <property type="entry name" value="RNaseH-like_sf"/>
</dbReference>
<dbReference type="Gene3D" id="3.40.50.1240">
    <property type="entry name" value="Phosphoglycerate mutase-like"/>
    <property type="match status" value="1"/>
</dbReference>
<dbReference type="InterPro" id="IPR029033">
    <property type="entry name" value="His_PPase_superfam"/>
</dbReference>
<dbReference type="CDD" id="cd09279">
    <property type="entry name" value="RNase_HI_like"/>
    <property type="match status" value="1"/>
</dbReference>
<dbReference type="InterPro" id="IPR036397">
    <property type="entry name" value="RNaseH_sf"/>
</dbReference>
<dbReference type="EMBL" id="QKWH01000003">
    <property type="protein sequence ID" value="PZR53722.1"/>
    <property type="molecule type" value="Genomic_DNA"/>
</dbReference>
<dbReference type="SUPFAM" id="SSF53254">
    <property type="entry name" value="Phosphoglycerate mutase-like"/>
    <property type="match status" value="1"/>
</dbReference>
<proteinExistence type="predicted"/>
<sequence>MPGRHLVVEADGGSRGNPGPAGYGALVRDAATGRVLAERAGFLGIATNNVAEYTGLLEGLRAAHALDPDARVEVRMDSKLVVEQMSGRWQIKHDALRRIAQEAGRVLPATHVSYTWVPRAQNADADRLANEAMDTAGDVVRDHPDEPAGETQPGAASSAGAPAPEAAPGRDTHVRPSGALARYDGADALTVVLVRHGQTPLTVVGGYSGGGVPGPSLTTHGRTQAARAADVVHRLTGVWPDLPRPTEIVASPMVRTQETATAISRRLGLPVRTDARLRECEFGEWESLTAPQIEERWPGELGLWHTTGTYVPPGGESYEQVGERVDEALQELLRAGTGRAVVVVGHAAMIRTVLGRAMGAPSSRWSRLRIPPCSLSVLRAWPDGAAEVTAVGYPTGD</sequence>
<name>A0A2W5WSB1_9MICO</name>
<dbReference type="AlphaFoldDB" id="A0A2W5WSB1"/>
<evidence type="ECO:0000259" key="2">
    <source>
        <dbReference type="PROSITE" id="PS50879"/>
    </source>
</evidence>
<dbReference type="InterPro" id="IPR013078">
    <property type="entry name" value="His_Pase_superF_clade-1"/>
</dbReference>
<comment type="caution">
    <text evidence="3">The sequence shown here is derived from an EMBL/GenBank/DDBJ whole genome shotgun (WGS) entry which is preliminary data.</text>
</comment>
<dbReference type="PROSITE" id="PS50879">
    <property type="entry name" value="RNASE_H_1"/>
    <property type="match status" value="1"/>
</dbReference>
<dbReference type="GO" id="GO:0004523">
    <property type="term" value="F:RNA-DNA hybrid ribonuclease activity"/>
    <property type="evidence" value="ECO:0007669"/>
    <property type="project" value="InterPro"/>
</dbReference>
<organism evidence="3 4">
    <name type="scientific">Xylanimonas oleitrophica</name>
    <dbReference type="NCBI Taxonomy" id="2607479"/>
    <lineage>
        <taxon>Bacteria</taxon>
        <taxon>Bacillati</taxon>
        <taxon>Actinomycetota</taxon>
        <taxon>Actinomycetes</taxon>
        <taxon>Micrococcales</taxon>
        <taxon>Promicromonosporaceae</taxon>
        <taxon>Xylanimonas</taxon>
    </lineage>
</organism>
<protein>
    <submittedName>
        <fullName evidence="3">Bifunctional RNase H/acid phosphatase</fullName>
    </submittedName>
</protein>
<dbReference type="Proteomes" id="UP000248783">
    <property type="component" value="Unassembled WGS sequence"/>
</dbReference>
<dbReference type="Pfam" id="PF13456">
    <property type="entry name" value="RVT_3"/>
    <property type="match status" value="1"/>
</dbReference>
<dbReference type="InterPro" id="IPR002156">
    <property type="entry name" value="RNaseH_domain"/>
</dbReference>
<dbReference type="Pfam" id="PF00300">
    <property type="entry name" value="His_Phos_1"/>
    <property type="match status" value="1"/>
</dbReference>
<gene>
    <name evidence="3" type="ORF">DNL40_06235</name>
</gene>
<dbReference type="PANTHER" id="PTHR48100:SF62">
    <property type="entry name" value="GLUCOSYL-3-PHOSPHOGLYCERATE PHOSPHATASE"/>
    <property type="match status" value="1"/>
</dbReference>
<dbReference type="SMART" id="SM00855">
    <property type="entry name" value="PGAM"/>
    <property type="match status" value="1"/>
</dbReference>
<feature type="domain" description="RNase H type-1" evidence="2">
    <location>
        <begin position="2"/>
        <end position="134"/>
    </location>
</feature>
<evidence type="ECO:0000313" key="4">
    <source>
        <dbReference type="Proteomes" id="UP000248783"/>
    </source>
</evidence>
<dbReference type="Gene3D" id="3.30.420.10">
    <property type="entry name" value="Ribonuclease H-like superfamily/Ribonuclease H"/>
    <property type="match status" value="1"/>
</dbReference>